<gene>
    <name evidence="1" type="ORF">PL9631_980038</name>
</gene>
<evidence type="ECO:0000313" key="2">
    <source>
        <dbReference type="Proteomes" id="UP000182190"/>
    </source>
</evidence>
<reference evidence="1" key="1">
    <citation type="submission" date="2019-10" db="EMBL/GenBank/DDBJ databases">
        <authorList>
            <consortium name="Genoscope - CEA"/>
            <person name="William W."/>
        </authorList>
    </citation>
    <scope>NUCLEOTIDE SEQUENCE [LARGE SCALE GENOMIC DNA]</scope>
    <source>
        <strain evidence="1">BBR_PRJEB10994</strain>
    </source>
</reference>
<accession>A0A7Z9C1G1</accession>
<dbReference type="AlphaFoldDB" id="A0A7Z9C1G1"/>
<dbReference type="OrthoDB" id="9873445at2"/>
<dbReference type="Proteomes" id="UP000182190">
    <property type="component" value="Unassembled WGS sequence"/>
</dbReference>
<dbReference type="RefSeq" id="WP_083622975.1">
    <property type="nucleotide sequence ID" value="NZ_LR735023.1"/>
</dbReference>
<evidence type="ECO:0000313" key="1">
    <source>
        <dbReference type="EMBL" id="VXD25955.1"/>
    </source>
</evidence>
<name>A0A7Z9C1G1_9CYAN</name>
<keyword evidence="2" id="KW-1185">Reference proteome</keyword>
<proteinExistence type="predicted"/>
<comment type="caution">
    <text evidence="1">The sequence shown here is derived from an EMBL/GenBank/DDBJ whole genome shotgun (WGS) entry which is preliminary data.</text>
</comment>
<protein>
    <submittedName>
        <fullName evidence="1">Uncharacterized protein</fullName>
    </submittedName>
</protein>
<dbReference type="EMBL" id="CZCS02000243">
    <property type="protein sequence ID" value="VXD25955.1"/>
    <property type="molecule type" value="Genomic_DNA"/>
</dbReference>
<organism evidence="1 2">
    <name type="scientific">Planktothrix paucivesiculata PCC 9631</name>
    <dbReference type="NCBI Taxonomy" id="671071"/>
    <lineage>
        <taxon>Bacteria</taxon>
        <taxon>Bacillati</taxon>
        <taxon>Cyanobacteriota</taxon>
        <taxon>Cyanophyceae</taxon>
        <taxon>Oscillatoriophycideae</taxon>
        <taxon>Oscillatoriales</taxon>
        <taxon>Microcoleaceae</taxon>
        <taxon>Planktothrix</taxon>
    </lineage>
</organism>
<sequence length="143" mass="16916">MTVINPEIIPNNERVRLYKNRSENSLYTSQKDLTERLKRKPQTLRTWVNLLITHVDDFWKYYKPRKAYCDYVVWCIERIDEHDKKQCKSAPRPDLIDDFIVNNSQSLTIKKYLEELENVCTTESKIDNAKSTVSDSEKLSQAA</sequence>